<dbReference type="InterPro" id="IPR001789">
    <property type="entry name" value="Sig_transdc_resp-reg_receiver"/>
</dbReference>
<keyword evidence="2 7" id="KW-0597">Phosphoprotein</keyword>
<evidence type="ECO:0000256" key="7">
    <source>
        <dbReference type="PROSITE-ProRule" id="PRU00169"/>
    </source>
</evidence>
<sequence length="241" mass="27916">MTKNILIVDDQPEIAELLKLYLEKEGFYIFEAHDGSEAMNIINTHKIDLLLVDLMMPIIDGYQLIKKVREALELPIIIISAKNEDHDKILGLGLGADDFVQKPFNPLEVVARVQALLRRSYQYKSLLVEQNNVTESRRKVVGELILDEDTFSLIHKDDVIALTKIEFYILDLLMDKPGRVFTKQQIFEKAWNEYYMGGEEDNTINVHISKIREKIEGNPKKPIYIKTVRGLGYKFEKDTNY</sequence>
<dbReference type="InterPro" id="IPR001867">
    <property type="entry name" value="OmpR/PhoB-type_DNA-bd"/>
</dbReference>
<dbReference type="GO" id="GO:0005829">
    <property type="term" value="C:cytosol"/>
    <property type="evidence" value="ECO:0007669"/>
    <property type="project" value="TreeGrafter"/>
</dbReference>
<dbReference type="PROSITE" id="PS51755">
    <property type="entry name" value="OMPR_PHOB"/>
    <property type="match status" value="1"/>
</dbReference>
<feature type="DNA-binding region" description="OmpR/PhoB-type" evidence="8">
    <location>
        <begin position="136"/>
        <end position="237"/>
    </location>
</feature>
<dbReference type="Gene3D" id="1.10.10.10">
    <property type="entry name" value="Winged helix-like DNA-binding domain superfamily/Winged helix DNA-binding domain"/>
    <property type="match status" value="1"/>
</dbReference>
<keyword evidence="5 8" id="KW-0238">DNA-binding</keyword>
<dbReference type="Gene3D" id="6.10.250.690">
    <property type="match status" value="1"/>
</dbReference>
<dbReference type="GO" id="GO:0000156">
    <property type="term" value="F:phosphorelay response regulator activity"/>
    <property type="evidence" value="ECO:0007669"/>
    <property type="project" value="TreeGrafter"/>
</dbReference>
<dbReference type="GO" id="GO:0006355">
    <property type="term" value="P:regulation of DNA-templated transcription"/>
    <property type="evidence" value="ECO:0007669"/>
    <property type="project" value="InterPro"/>
</dbReference>
<feature type="domain" description="Response regulatory" evidence="9">
    <location>
        <begin position="4"/>
        <end position="117"/>
    </location>
</feature>
<evidence type="ECO:0000259" key="10">
    <source>
        <dbReference type="PROSITE" id="PS51755"/>
    </source>
</evidence>
<dbReference type="SUPFAM" id="SSF52172">
    <property type="entry name" value="CheY-like"/>
    <property type="match status" value="1"/>
</dbReference>
<dbReference type="PANTHER" id="PTHR48111">
    <property type="entry name" value="REGULATOR OF RPOS"/>
    <property type="match status" value="1"/>
</dbReference>
<dbReference type="AlphaFoldDB" id="A0A5C6W938"/>
<keyword evidence="4" id="KW-0805">Transcription regulation</keyword>
<evidence type="ECO:0000256" key="8">
    <source>
        <dbReference type="PROSITE-ProRule" id="PRU01091"/>
    </source>
</evidence>
<evidence type="ECO:0000256" key="4">
    <source>
        <dbReference type="ARBA" id="ARBA00023015"/>
    </source>
</evidence>
<dbReference type="Gene3D" id="3.40.50.2300">
    <property type="match status" value="1"/>
</dbReference>
<dbReference type="GO" id="GO:0000976">
    <property type="term" value="F:transcription cis-regulatory region binding"/>
    <property type="evidence" value="ECO:0007669"/>
    <property type="project" value="TreeGrafter"/>
</dbReference>
<protein>
    <submittedName>
        <fullName evidence="11">Response regulator transcription factor</fullName>
    </submittedName>
</protein>
<evidence type="ECO:0000256" key="1">
    <source>
        <dbReference type="ARBA" id="ARBA00004496"/>
    </source>
</evidence>
<dbReference type="SMART" id="SM00862">
    <property type="entry name" value="Trans_reg_C"/>
    <property type="match status" value="1"/>
</dbReference>
<dbReference type="CDD" id="cd00383">
    <property type="entry name" value="trans_reg_C"/>
    <property type="match status" value="1"/>
</dbReference>
<comment type="caution">
    <text evidence="11">The sequence shown here is derived from an EMBL/GenBank/DDBJ whole genome shotgun (WGS) entry which is preliminary data.</text>
</comment>
<dbReference type="PROSITE" id="PS50110">
    <property type="entry name" value="RESPONSE_REGULATORY"/>
    <property type="match status" value="1"/>
</dbReference>
<dbReference type="InterPro" id="IPR016032">
    <property type="entry name" value="Sig_transdc_resp-reg_C-effctor"/>
</dbReference>
<feature type="domain" description="OmpR/PhoB-type" evidence="10">
    <location>
        <begin position="136"/>
        <end position="237"/>
    </location>
</feature>
<dbReference type="PANTHER" id="PTHR48111:SF2">
    <property type="entry name" value="RESPONSE REGULATOR SAER"/>
    <property type="match status" value="1"/>
</dbReference>
<dbReference type="OrthoDB" id="9790442at2"/>
<dbReference type="Proteomes" id="UP000321363">
    <property type="component" value="Unassembled WGS sequence"/>
</dbReference>
<evidence type="ECO:0000313" key="12">
    <source>
        <dbReference type="Proteomes" id="UP000321363"/>
    </source>
</evidence>
<comment type="subcellular location">
    <subcellularLocation>
        <location evidence="1">Cytoplasm</location>
    </subcellularLocation>
</comment>
<evidence type="ECO:0000313" key="11">
    <source>
        <dbReference type="EMBL" id="TXC92958.1"/>
    </source>
</evidence>
<dbReference type="EMBL" id="VOQF01000001">
    <property type="protein sequence ID" value="TXC92958.1"/>
    <property type="molecule type" value="Genomic_DNA"/>
</dbReference>
<dbReference type="Pfam" id="PF00072">
    <property type="entry name" value="Response_reg"/>
    <property type="match status" value="1"/>
</dbReference>
<keyword evidence="12" id="KW-1185">Reference proteome</keyword>
<evidence type="ECO:0000256" key="3">
    <source>
        <dbReference type="ARBA" id="ARBA00023012"/>
    </source>
</evidence>
<evidence type="ECO:0000256" key="5">
    <source>
        <dbReference type="ARBA" id="ARBA00023125"/>
    </source>
</evidence>
<reference evidence="11 12" key="1">
    <citation type="journal article" date="2005" name="Int. J. Syst. Evol. Microbiol.">
        <title>Bacillus litoralis sp. nov., isolated from a tidal flat of the Yellow Sea in Korea.</title>
        <authorList>
            <person name="Yoon J.H."/>
            <person name="Oh T.K."/>
        </authorList>
    </citation>
    <scope>NUCLEOTIDE SEQUENCE [LARGE SCALE GENOMIC DNA]</scope>
    <source>
        <strain evidence="11 12">SW-211</strain>
    </source>
</reference>
<dbReference type="FunFam" id="1.10.10.10:FF:000018">
    <property type="entry name" value="DNA-binding response regulator ResD"/>
    <property type="match status" value="1"/>
</dbReference>
<keyword evidence="6" id="KW-0804">Transcription</keyword>
<evidence type="ECO:0000256" key="2">
    <source>
        <dbReference type="ARBA" id="ARBA00022553"/>
    </source>
</evidence>
<gene>
    <name evidence="11" type="ORF">FS935_01835</name>
</gene>
<dbReference type="InterPro" id="IPR011006">
    <property type="entry name" value="CheY-like_superfamily"/>
</dbReference>
<dbReference type="Pfam" id="PF00486">
    <property type="entry name" value="Trans_reg_C"/>
    <property type="match status" value="1"/>
</dbReference>
<keyword evidence="3" id="KW-0902">Two-component regulatory system</keyword>
<dbReference type="SUPFAM" id="SSF46894">
    <property type="entry name" value="C-terminal effector domain of the bipartite response regulators"/>
    <property type="match status" value="1"/>
</dbReference>
<name>A0A5C6W938_9BACI</name>
<dbReference type="FunFam" id="3.40.50.2300:FF:000001">
    <property type="entry name" value="DNA-binding response regulator PhoB"/>
    <property type="match status" value="1"/>
</dbReference>
<dbReference type="RefSeq" id="WP_146945819.1">
    <property type="nucleotide sequence ID" value="NZ_VOQF01000001.1"/>
</dbReference>
<evidence type="ECO:0000259" key="9">
    <source>
        <dbReference type="PROSITE" id="PS50110"/>
    </source>
</evidence>
<accession>A0A5C6W938</accession>
<dbReference type="InterPro" id="IPR039420">
    <property type="entry name" value="WalR-like"/>
</dbReference>
<dbReference type="InterPro" id="IPR036388">
    <property type="entry name" value="WH-like_DNA-bd_sf"/>
</dbReference>
<dbReference type="SMART" id="SM00448">
    <property type="entry name" value="REC"/>
    <property type="match status" value="1"/>
</dbReference>
<organism evidence="11 12">
    <name type="scientific">Metabacillus litoralis</name>
    <dbReference type="NCBI Taxonomy" id="152268"/>
    <lineage>
        <taxon>Bacteria</taxon>
        <taxon>Bacillati</taxon>
        <taxon>Bacillota</taxon>
        <taxon>Bacilli</taxon>
        <taxon>Bacillales</taxon>
        <taxon>Bacillaceae</taxon>
        <taxon>Metabacillus</taxon>
    </lineage>
</organism>
<proteinExistence type="predicted"/>
<evidence type="ECO:0000256" key="6">
    <source>
        <dbReference type="ARBA" id="ARBA00023163"/>
    </source>
</evidence>
<dbReference type="GO" id="GO:0032993">
    <property type="term" value="C:protein-DNA complex"/>
    <property type="evidence" value="ECO:0007669"/>
    <property type="project" value="TreeGrafter"/>
</dbReference>
<feature type="modified residue" description="4-aspartylphosphate" evidence="7">
    <location>
        <position position="53"/>
    </location>
</feature>